<evidence type="ECO:0000313" key="2">
    <source>
        <dbReference type="EMBL" id="KAK8151500.1"/>
    </source>
</evidence>
<protein>
    <submittedName>
        <fullName evidence="2">Uncharacterized protein</fullName>
    </submittedName>
</protein>
<feature type="chain" id="PRO_5047403737" evidence="1">
    <location>
        <begin position="20"/>
        <end position="71"/>
    </location>
</feature>
<feature type="signal peptide" evidence="1">
    <location>
        <begin position="1"/>
        <end position="19"/>
    </location>
</feature>
<dbReference type="EMBL" id="JBBWUH010000017">
    <property type="protein sequence ID" value="KAK8151500.1"/>
    <property type="molecule type" value="Genomic_DNA"/>
</dbReference>
<reference evidence="2 3" key="1">
    <citation type="journal article" date="2022" name="G3 (Bethesda)">
        <title>Enemy or ally: a genomic approach to elucidate the lifestyle of Phyllosticta citrichinaensis.</title>
        <authorList>
            <person name="Buijs V.A."/>
            <person name="Groenewald J.Z."/>
            <person name="Haridas S."/>
            <person name="LaButti K.M."/>
            <person name="Lipzen A."/>
            <person name="Martin F.M."/>
            <person name="Barry K."/>
            <person name="Grigoriev I.V."/>
            <person name="Crous P.W."/>
            <person name="Seidl M.F."/>
        </authorList>
    </citation>
    <scope>NUCLEOTIDE SEQUENCE [LARGE SCALE GENOMIC DNA]</scope>
    <source>
        <strain evidence="2 3">CBS 129764</strain>
    </source>
</reference>
<evidence type="ECO:0000256" key="1">
    <source>
        <dbReference type="SAM" id="SignalP"/>
    </source>
</evidence>
<comment type="caution">
    <text evidence="2">The sequence shown here is derived from an EMBL/GenBank/DDBJ whole genome shotgun (WGS) entry which is preliminary data.</text>
</comment>
<proteinExistence type="predicted"/>
<keyword evidence="3" id="KW-1185">Reference proteome</keyword>
<evidence type="ECO:0000313" key="3">
    <source>
        <dbReference type="Proteomes" id="UP001456524"/>
    </source>
</evidence>
<accession>A0ABR1XF10</accession>
<organism evidence="2 3">
    <name type="scientific">Phyllosticta citrichinensis</name>
    <dbReference type="NCBI Taxonomy" id="1130410"/>
    <lineage>
        <taxon>Eukaryota</taxon>
        <taxon>Fungi</taxon>
        <taxon>Dikarya</taxon>
        <taxon>Ascomycota</taxon>
        <taxon>Pezizomycotina</taxon>
        <taxon>Dothideomycetes</taxon>
        <taxon>Dothideomycetes incertae sedis</taxon>
        <taxon>Botryosphaeriales</taxon>
        <taxon>Phyllostictaceae</taxon>
        <taxon>Phyllosticta</taxon>
    </lineage>
</organism>
<name>A0ABR1XF10_9PEZI</name>
<keyword evidence="1" id="KW-0732">Signal</keyword>
<gene>
    <name evidence="2" type="ORF">IWX90DRAFT_94124</name>
</gene>
<dbReference type="Proteomes" id="UP001456524">
    <property type="component" value="Unassembled WGS sequence"/>
</dbReference>
<sequence>MALAGTLASALLYWSSSFALYPPLFWGEFQTPPQLMPGRERSFAIMDEAREMSSARELLPAGELSTVSPGA</sequence>